<gene>
    <name evidence="2" type="ORF">DT065_14765</name>
</gene>
<keyword evidence="3" id="KW-1185">Reference proteome</keyword>
<evidence type="ECO:0000256" key="1">
    <source>
        <dbReference type="SAM" id="Phobius"/>
    </source>
</evidence>
<name>A0A345C1Q2_9BACI</name>
<feature type="transmembrane region" description="Helical" evidence="1">
    <location>
        <begin position="114"/>
        <end position="141"/>
    </location>
</feature>
<dbReference type="AlphaFoldDB" id="A0A345C1Q2"/>
<evidence type="ECO:0000313" key="2">
    <source>
        <dbReference type="EMBL" id="AXF57133.1"/>
    </source>
</evidence>
<dbReference type="EMBL" id="CP031092">
    <property type="protein sequence ID" value="AXF57133.1"/>
    <property type="molecule type" value="Genomic_DNA"/>
</dbReference>
<feature type="transmembrane region" description="Helical" evidence="1">
    <location>
        <begin position="45"/>
        <end position="66"/>
    </location>
</feature>
<feature type="transmembrane region" description="Helical" evidence="1">
    <location>
        <begin position="200"/>
        <end position="223"/>
    </location>
</feature>
<evidence type="ECO:0008006" key="4">
    <source>
        <dbReference type="Google" id="ProtNLM"/>
    </source>
</evidence>
<accession>A0A345C1Q2</accession>
<organism evidence="2 3">
    <name type="scientific">Salicibibacter kimchii</name>
    <dbReference type="NCBI Taxonomy" id="2099786"/>
    <lineage>
        <taxon>Bacteria</taxon>
        <taxon>Bacillati</taxon>
        <taxon>Bacillota</taxon>
        <taxon>Bacilli</taxon>
        <taxon>Bacillales</taxon>
        <taxon>Bacillaceae</taxon>
        <taxon>Salicibibacter</taxon>
    </lineage>
</organism>
<dbReference type="KEGG" id="rue:DT065_14765"/>
<reference evidence="2 3" key="1">
    <citation type="journal article" date="2018" name="J. Microbiol.">
        <title>Salicibibacter kimchii gen. nov., sp. nov., a moderately halophilic and alkalitolerant bacterium in the family Bacillaceae, isolated from kimchi.</title>
        <authorList>
            <person name="Jang J.Y."/>
            <person name="Oh Y.J."/>
            <person name="Lim S.K."/>
            <person name="Park H.K."/>
            <person name="Lee C."/>
            <person name="Kim J.Y."/>
            <person name="Lee M.A."/>
            <person name="Choi H.J."/>
        </authorList>
    </citation>
    <scope>NUCLEOTIDE SEQUENCE [LARGE SCALE GENOMIC DNA]</scope>
    <source>
        <strain evidence="2 3">NKC1-1</strain>
    </source>
</reference>
<keyword evidence="1" id="KW-0812">Transmembrane</keyword>
<protein>
    <recommendedName>
        <fullName evidence="4">ABC transporter permease</fullName>
    </recommendedName>
</protein>
<keyword evidence="1" id="KW-1133">Transmembrane helix</keyword>
<evidence type="ECO:0000313" key="3">
    <source>
        <dbReference type="Proteomes" id="UP000252100"/>
    </source>
</evidence>
<keyword evidence="1" id="KW-0472">Membrane</keyword>
<sequence length="230" mass="26175">MEQKPFTALIYKEINNLRYNGQFFVTATIPLIIYVLFMLDDSISWTVLIVLTLIFLPLQIQGNLLVEEKEQQTWRILEQQGISLYGLTLVKALLPAAMTLFLTFLIAYSSGLSLGSTLLICIFIIPALFIMLSIGTIIAVYANNKIEVIIWEAPIIIIFISLEIINQVLMSSEYSTILSLFPYYHFIRGLLLIPDQPPEAFSVSFLYTLILSLVFVVLAVFVIHKRKQSF</sequence>
<feature type="transmembrane region" description="Helical" evidence="1">
    <location>
        <begin position="148"/>
        <end position="169"/>
    </location>
</feature>
<feature type="transmembrane region" description="Helical" evidence="1">
    <location>
        <begin position="87"/>
        <end position="108"/>
    </location>
</feature>
<dbReference type="Proteomes" id="UP000252100">
    <property type="component" value="Chromosome"/>
</dbReference>
<proteinExistence type="predicted"/>
<dbReference type="OrthoDB" id="2717683at2"/>
<dbReference type="RefSeq" id="WP_114374675.1">
    <property type="nucleotide sequence ID" value="NZ_CP031092.1"/>
</dbReference>
<feature type="transmembrane region" description="Helical" evidence="1">
    <location>
        <begin position="21"/>
        <end position="39"/>
    </location>
</feature>